<comment type="caution">
    <text evidence="1">The sequence shown here is derived from an EMBL/GenBank/DDBJ whole genome shotgun (WGS) entry which is preliminary data.</text>
</comment>
<dbReference type="Pfam" id="PF14305">
    <property type="entry name" value="ATPgrasp_TupA"/>
    <property type="match status" value="1"/>
</dbReference>
<proteinExistence type="predicted"/>
<sequence>MSTATTDENPGRPLAHVGRAVWRAMPVRARRAVLYRRAFGRLPDRRRPTTLSEKIDWRALHDRRPQLVTACDKLASKELALDAGVRPARTLWSGTDVRELAHVDLGEHWVLKPNHRSGGLVHLGEGKPDVEELARLTRGWLAASTDELRTGEWGYSGARHVLLAEERLGEPGEDLVDWKVHVLDGEPALVQVHHGRFGDHRVRYYRPDWTPTDVAVRTATLAEVVPPPPHLDALLDAARRLGRGWDYVRVDLYDLSGGVRFGELTVYPGSGLTDFRDDPWLDVELGGRWTLPAPGAASTPPRRHG</sequence>
<dbReference type="Proteomes" id="UP000555552">
    <property type="component" value="Unassembled WGS sequence"/>
</dbReference>
<evidence type="ECO:0000313" key="1">
    <source>
        <dbReference type="EMBL" id="NNH23954.1"/>
    </source>
</evidence>
<gene>
    <name evidence="1" type="ORF">HLB09_12820</name>
</gene>
<evidence type="ECO:0000313" key="2">
    <source>
        <dbReference type="Proteomes" id="UP000555552"/>
    </source>
</evidence>
<dbReference type="RefSeq" id="WP_171203735.1">
    <property type="nucleotide sequence ID" value="NZ_BAAANP010000023.1"/>
</dbReference>
<dbReference type="InterPro" id="IPR029465">
    <property type="entry name" value="ATPgrasp_TupA"/>
</dbReference>
<dbReference type="AlphaFoldDB" id="A0A849BU53"/>
<reference evidence="1 2" key="1">
    <citation type="submission" date="2020-05" db="EMBL/GenBank/DDBJ databases">
        <title>MicrobeNet Type strains.</title>
        <authorList>
            <person name="Nicholson A.C."/>
        </authorList>
    </citation>
    <scope>NUCLEOTIDE SEQUENCE [LARGE SCALE GENOMIC DNA]</scope>
    <source>
        <strain evidence="1 2">JCM 14547</strain>
    </source>
</reference>
<keyword evidence="2" id="KW-1185">Reference proteome</keyword>
<dbReference type="SUPFAM" id="SSF56059">
    <property type="entry name" value="Glutathione synthetase ATP-binding domain-like"/>
    <property type="match status" value="1"/>
</dbReference>
<evidence type="ECO:0008006" key="3">
    <source>
        <dbReference type="Google" id="ProtNLM"/>
    </source>
</evidence>
<dbReference type="EMBL" id="JABEMA010000228">
    <property type="protein sequence ID" value="NNH23954.1"/>
    <property type="molecule type" value="Genomic_DNA"/>
</dbReference>
<accession>A0A849BU53</accession>
<organism evidence="1 2">
    <name type="scientific">Pseudokineococcus marinus</name>
    <dbReference type="NCBI Taxonomy" id="351215"/>
    <lineage>
        <taxon>Bacteria</taxon>
        <taxon>Bacillati</taxon>
        <taxon>Actinomycetota</taxon>
        <taxon>Actinomycetes</taxon>
        <taxon>Kineosporiales</taxon>
        <taxon>Kineosporiaceae</taxon>
        <taxon>Pseudokineococcus</taxon>
    </lineage>
</organism>
<name>A0A849BU53_9ACTN</name>
<protein>
    <recommendedName>
        <fullName evidence="3">TupA-like ATPgrasp</fullName>
    </recommendedName>
</protein>